<evidence type="ECO:0000313" key="2">
    <source>
        <dbReference type="Proteomes" id="UP000321485"/>
    </source>
</evidence>
<reference evidence="1 2" key="1">
    <citation type="journal article" date="2015" name="Stand. Genomic Sci.">
        <title>Genomic Encyclopedia of Bacterial and Archaeal Type Strains, Phase III: the genomes of soil and plant-associated and newly described type strains.</title>
        <authorList>
            <person name="Whitman W.B."/>
            <person name="Woyke T."/>
            <person name="Klenk H.P."/>
            <person name="Zhou Y."/>
            <person name="Lilburn T.G."/>
            <person name="Beck B.J."/>
            <person name="De Vos P."/>
            <person name="Vandamme P."/>
            <person name="Eisen J.A."/>
            <person name="Garrity G."/>
            <person name="Hugenholtz P."/>
            <person name="Kyrpides N.C."/>
        </authorList>
    </citation>
    <scope>NUCLEOTIDE SEQUENCE [LARGE SCALE GENOMIC DNA]</scope>
    <source>
        <strain evidence="1 2">DSM 64</strain>
    </source>
</reference>
<gene>
    <name evidence="1" type="ORF">ATF69_3698</name>
</gene>
<dbReference type="GeneID" id="51112740"/>
<dbReference type="EMBL" id="VJWE01000016">
    <property type="protein sequence ID" value="TWG34693.1"/>
    <property type="molecule type" value="Genomic_DNA"/>
</dbReference>
<dbReference type="AlphaFoldDB" id="A0A561XF10"/>
<dbReference type="Proteomes" id="UP000321485">
    <property type="component" value="Unassembled WGS sequence"/>
</dbReference>
<dbReference type="RefSeq" id="WP_056746509.1">
    <property type="nucleotide sequence ID" value="NZ_VJWE01000016.1"/>
</dbReference>
<protein>
    <submittedName>
        <fullName evidence="1">Uncharacterized protein</fullName>
    </submittedName>
</protein>
<comment type="caution">
    <text evidence="1">The sequence shown here is derived from an EMBL/GenBank/DDBJ whole genome shotgun (WGS) entry which is preliminary data.</text>
</comment>
<accession>A0A561XF10</accession>
<proteinExistence type="predicted"/>
<organism evidence="1 2">
    <name type="scientific">Acidovorax delafieldii</name>
    <name type="common">Pseudomonas delafieldii</name>
    <dbReference type="NCBI Taxonomy" id="47920"/>
    <lineage>
        <taxon>Bacteria</taxon>
        <taxon>Pseudomonadati</taxon>
        <taxon>Pseudomonadota</taxon>
        <taxon>Betaproteobacteria</taxon>
        <taxon>Burkholderiales</taxon>
        <taxon>Comamonadaceae</taxon>
        <taxon>Acidovorax</taxon>
    </lineage>
</organism>
<evidence type="ECO:0000313" key="1">
    <source>
        <dbReference type="EMBL" id="TWG34693.1"/>
    </source>
</evidence>
<sequence length="118" mass="13088">MAAPQHVPFVTVEDEDDWVISFALGPRGADRLTLVRTPHLEFMLRPEQRGVSVGAEAGQRPALLVAVQWGHKCVDVVSTAKRYSLDISKVDNATRNAALRVLGKMNFDQRFQLADGYP</sequence>
<name>A0A561XF10_ACIDE</name>